<accession>A0A831LV06</accession>
<gene>
    <name evidence="1" type="ORF">ENN90_09200</name>
</gene>
<proteinExistence type="predicted"/>
<sequence>MHNQPEIEVGIIAREELRFLLNGTFYSEGKKPFSPGEYRAVVHESRISVVPEKGGNSEATSFLISPGEADSFFELKNVIIGVGFHWEQEENQQFQGKLKLIPENGKVRAVNVIGLEDYLKSVISSEMSATSS</sequence>
<dbReference type="Proteomes" id="UP000886047">
    <property type="component" value="Unassembled WGS sequence"/>
</dbReference>
<dbReference type="EMBL" id="DSDK01000495">
    <property type="protein sequence ID" value="HDR51775.1"/>
    <property type="molecule type" value="Genomic_DNA"/>
</dbReference>
<protein>
    <submittedName>
        <fullName evidence="1">Amidase</fullName>
    </submittedName>
</protein>
<evidence type="ECO:0000313" key="1">
    <source>
        <dbReference type="EMBL" id="HDR51775.1"/>
    </source>
</evidence>
<dbReference type="AlphaFoldDB" id="A0A831LV06"/>
<reference evidence="1" key="1">
    <citation type="journal article" date="2020" name="mSystems">
        <title>Genome- and Community-Level Interaction Insights into Carbon Utilization and Element Cycling Functions of Hydrothermarchaeota in Hydrothermal Sediment.</title>
        <authorList>
            <person name="Zhou Z."/>
            <person name="Liu Y."/>
            <person name="Xu W."/>
            <person name="Pan J."/>
            <person name="Luo Z.H."/>
            <person name="Li M."/>
        </authorList>
    </citation>
    <scope>NUCLEOTIDE SEQUENCE [LARGE SCALE GENOMIC DNA]</scope>
    <source>
        <strain evidence="1">SpSt-1217</strain>
    </source>
</reference>
<name>A0A831LV06_9BACT</name>
<feature type="non-terminal residue" evidence="1">
    <location>
        <position position="132"/>
    </location>
</feature>
<organism evidence="1">
    <name type="scientific">Mariniphaga anaerophila</name>
    <dbReference type="NCBI Taxonomy" id="1484053"/>
    <lineage>
        <taxon>Bacteria</taxon>
        <taxon>Pseudomonadati</taxon>
        <taxon>Bacteroidota</taxon>
        <taxon>Bacteroidia</taxon>
        <taxon>Marinilabiliales</taxon>
        <taxon>Prolixibacteraceae</taxon>
        <taxon>Mariniphaga</taxon>
    </lineage>
</organism>
<comment type="caution">
    <text evidence="1">The sequence shown here is derived from an EMBL/GenBank/DDBJ whole genome shotgun (WGS) entry which is preliminary data.</text>
</comment>